<dbReference type="AlphaFoldDB" id="A0A841HLW3"/>
<comment type="caution">
    <text evidence="3">The sequence shown here is derived from an EMBL/GenBank/DDBJ whole genome shotgun (WGS) entry which is preliminary data.</text>
</comment>
<feature type="coiled-coil region" evidence="1">
    <location>
        <begin position="93"/>
        <end position="120"/>
    </location>
</feature>
<feature type="chain" id="PRO_5032574257" evidence="2">
    <location>
        <begin position="23"/>
        <end position="124"/>
    </location>
</feature>
<dbReference type="EMBL" id="JACHHZ010000003">
    <property type="protein sequence ID" value="MBB6093584.1"/>
    <property type="molecule type" value="Genomic_DNA"/>
</dbReference>
<proteinExistence type="predicted"/>
<evidence type="ECO:0000313" key="3">
    <source>
        <dbReference type="EMBL" id="MBB6093584.1"/>
    </source>
</evidence>
<accession>A0A841HLW3</accession>
<gene>
    <name evidence="3" type="ORF">HNQ60_002465</name>
</gene>
<keyword evidence="1" id="KW-0175">Coiled coil</keyword>
<feature type="signal peptide" evidence="2">
    <location>
        <begin position="1"/>
        <end position="22"/>
    </location>
</feature>
<keyword evidence="2" id="KW-0732">Signal</keyword>
<keyword evidence="4" id="KW-1185">Reference proteome</keyword>
<evidence type="ECO:0000256" key="2">
    <source>
        <dbReference type="SAM" id="SignalP"/>
    </source>
</evidence>
<protein>
    <submittedName>
        <fullName evidence="3">Uncharacterized protein</fullName>
    </submittedName>
</protein>
<evidence type="ECO:0000313" key="4">
    <source>
        <dbReference type="Proteomes" id="UP000588068"/>
    </source>
</evidence>
<reference evidence="3 4" key="1">
    <citation type="submission" date="2020-08" db="EMBL/GenBank/DDBJ databases">
        <title>Genomic Encyclopedia of Type Strains, Phase IV (KMG-IV): sequencing the most valuable type-strain genomes for metagenomic binning, comparative biology and taxonomic classification.</title>
        <authorList>
            <person name="Goeker M."/>
        </authorList>
    </citation>
    <scope>NUCLEOTIDE SEQUENCE [LARGE SCALE GENOMIC DNA]</scope>
    <source>
        <strain evidence="3 4">DSM 26723</strain>
    </source>
</reference>
<dbReference type="RefSeq" id="WP_184332137.1">
    <property type="nucleotide sequence ID" value="NZ_JACHHZ010000003.1"/>
</dbReference>
<evidence type="ECO:0000256" key="1">
    <source>
        <dbReference type="SAM" id="Coils"/>
    </source>
</evidence>
<organism evidence="3 4">
    <name type="scientific">Povalibacter uvarum</name>
    <dbReference type="NCBI Taxonomy" id="732238"/>
    <lineage>
        <taxon>Bacteria</taxon>
        <taxon>Pseudomonadati</taxon>
        <taxon>Pseudomonadota</taxon>
        <taxon>Gammaproteobacteria</taxon>
        <taxon>Steroidobacterales</taxon>
        <taxon>Steroidobacteraceae</taxon>
        <taxon>Povalibacter</taxon>
    </lineage>
</organism>
<dbReference type="Proteomes" id="UP000588068">
    <property type="component" value="Unassembled WGS sequence"/>
</dbReference>
<sequence length="124" mass="13469">MKIRILSSILLTGLLSAGFAQAECIYPKAPGSIPDGSTATEQEMIDGMKAVKEYNAQVTAYLSCLDMEMQARIDAAGAEAPPDQIAQIKAIQAKRHNAAVEELESHASRFNEQVKLYKARSKKS</sequence>
<name>A0A841HLW3_9GAMM</name>